<dbReference type="InterPro" id="IPR029063">
    <property type="entry name" value="SAM-dependent_MTases_sf"/>
</dbReference>
<evidence type="ECO:0000313" key="6">
    <source>
        <dbReference type="Proteomes" id="UP000295818"/>
    </source>
</evidence>
<dbReference type="Proteomes" id="UP000295818">
    <property type="component" value="Unassembled WGS sequence"/>
</dbReference>
<name>A0ABY2BUH2_9ACTN</name>
<reference evidence="5 6" key="1">
    <citation type="journal article" date="2015" name="Stand. Genomic Sci.">
        <title>Genomic Encyclopedia of Bacterial and Archaeal Type Strains, Phase III: the genomes of soil and plant-associated and newly described type strains.</title>
        <authorList>
            <person name="Whitman W.B."/>
            <person name="Woyke T."/>
            <person name="Klenk H.P."/>
            <person name="Zhou Y."/>
            <person name="Lilburn T.G."/>
            <person name="Beck B.J."/>
            <person name="De Vos P."/>
            <person name="Vandamme P."/>
            <person name="Eisen J.A."/>
            <person name="Garrity G."/>
            <person name="Hugenholtz P."/>
            <person name="Kyrpides N.C."/>
        </authorList>
    </citation>
    <scope>NUCLEOTIDE SEQUENCE [LARGE SCALE GENOMIC DNA]</scope>
    <source>
        <strain evidence="5 6">VKM Ac-2538</strain>
    </source>
</reference>
<comment type="similarity">
    <text evidence="1">Belongs to the methyltransferase superfamily.</text>
</comment>
<proteinExistence type="inferred from homology"/>
<feature type="domain" description="Methyltransferase type 11" evidence="4">
    <location>
        <begin position="43"/>
        <end position="136"/>
    </location>
</feature>
<evidence type="ECO:0000256" key="3">
    <source>
        <dbReference type="ARBA" id="ARBA00022679"/>
    </source>
</evidence>
<dbReference type="Gene3D" id="3.40.50.150">
    <property type="entry name" value="Vaccinia Virus protein VP39"/>
    <property type="match status" value="1"/>
</dbReference>
<sequence length="254" mass="28197">MVDYDGRLHRVYAAGRGLAAESLQGWMRAFAAEVTERRPLTVLDLGCGIGRFTPALAETFGGPVYGVEPSGEMRRQAVAGAAHPDVTYLDGAAEAIPLEDASCDVALVYLAFHHFRDQAQALRELARVIRPGGVVLLRTQFADQMPDLFWYDYFPSARAVDAGMYLSLAETRELAERAGLEPDKQPVWLDVEGPRTFSTAYERMRVRALSTFEHLPDEEIEAGFEAFRKDAEAEPERLTPAYEAAMLVLRRPSS</sequence>
<accession>A0ABY2BUH2</accession>
<evidence type="ECO:0000313" key="5">
    <source>
        <dbReference type="EMBL" id="TCO29463.1"/>
    </source>
</evidence>
<protein>
    <submittedName>
        <fullName evidence="5">Methyltransferase family protein</fullName>
    </submittedName>
</protein>
<dbReference type="Pfam" id="PF08241">
    <property type="entry name" value="Methyltransf_11"/>
    <property type="match status" value="1"/>
</dbReference>
<evidence type="ECO:0000256" key="1">
    <source>
        <dbReference type="ARBA" id="ARBA00008361"/>
    </source>
</evidence>
<dbReference type="PANTHER" id="PTHR44942:SF4">
    <property type="entry name" value="METHYLTRANSFERASE TYPE 11 DOMAIN-CONTAINING PROTEIN"/>
    <property type="match status" value="1"/>
</dbReference>
<dbReference type="GO" id="GO:0008168">
    <property type="term" value="F:methyltransferase activity"/>
    <property type="evidence" value="ECO:0007669"/>
    <property type="project" value="UniProtKB-KW"/>
</dbReference>
<keyword evidence="6" id="KW-1185">Reference proteome</keyword>
<keyword evidence="2 5" id="KW-0489">Methyltransferase</keyword>
<evidence type="ECO:0000256" key="2">
    <source>
        <dbReference type="ARBA" id="ARBA00022603"/>
    </source>
</evidence>
<dbReference type="InterPro" id="IPR051052">
    <property type="entry name" value="Diverse_substrate_MTase"/>
</dbReference>
<dbReference type="RefSeq" id="WP_132188162.1">
    <property type="nucleotide sequence ID" value="NZ_SLWM01000002.1"/>
</dbReference>
<dbReference type="EMBL" id="SLWM01000002">
    <property type="protein sequence ID" value="TCO29463.1"/>
    <property type="molecule type" value="Genomic_DNA"/>
</dbReference>
<dbReference type="GO" id="GO:0032259">
    <property type="term" value="P:methylation"/>
    <property type="evidence" value="ECO:0007669"/>
    <property type="project" value="UniProtKB-KW"/>
</dbReference>
<dbReference type="SUPFAM" id="SSF53335">
    <property type="entry name" value="S-adenosyl-L-methionine-dependent methyltransferases"/>
    <property type="match status" value="1"/>
</dbReference>
<dbReference type="CDD" id="cd02440">
    <property type="entry name" value="AdoMet_MTases"/>
    <property type="match status" value="1"/>
</dbReference>
<organism evidence="5 6">
    <name type="scientific">Kribbella orskensis</name>
    <dbReference type="NCBI Taxonomy" id="2512216"/>
    <lineage>
        <taxon>Bacteria</taxon>
        <taxon>Bacillati</taxon>
        <taxon>Actinomycetota</taxon>
        <taxon>Actinomycetes</taxon>
        <taxon>Propionibacteriales</taxon>
        <taxon>Kribbellaceae</taxon>
        <taxon>Kribbella</taxon>
    </lineage>
</organism>
<dbReference type="PANTHER" id="PTHR44942">
    <property type="entry name" value="METHYLTRANSF_11 DOMAIN-CONTAINING PROTEIN"/>
    <property type="match status" value="1"/>
</dbReference>
<gene>
    <name evidence="5" type="ORF">EV644_102181</name>
</gene>
<evidence type="ECO:0000259" key="4">
    <source>
        <dbReference type="Pfam" id="PF08241"/>
    </source>
</evidence>
<comment type="caution">
    <text evidence="5">The sequence shown here is derived from an EMBL/GenBank/DDBJ whole genome shotgun (WGS) entry which is preliminary data.</text>
</comment>
<keyword evidence="3" id="KW-0808">Transferase</keyword>
<dbReference type="InterPro" id="IPR013216">
    <property type="entry name" value="Methyltransf_11"/>
</dbReference>